<accession>A0ABT7AYX6</accession>
<gene>
    <name evidence="2" type="ORF">PMG71_21850</name>
</gene>
<keyword evidence="1" id="KW-1133">Transmembrane helix</keyword>
<keyword evidence="1" id="KW-0472">Membrane</keyword>
<protein>
    <submittedName>
        <fullName evidence="2">Uncharacterized protein</fullName>
    </submittedName>
</protein>
<dbReference type="RefSeq" id="WP_283755828.1">
    <property type="nucleotide sequence ID" value="NZ_JAQOSP010000141.1"/>
</dbReference>
<keyword evidence="3" id="KW-1185">Reference proteome</keyword>
<feature type="transmembrane region" description="Helical" evidence="1">
    <location>
        <begin position="61"/>
        <end position="81"/>
    </location>
</feature>
<dbReference type="Proteomes" id="UP001235303">
    <property type="component" value="Unassembled WGS sequence"/>
</dbReference>
<evidence type="ECO:0000256" key="1">
    <source>
        <dbReference type="SAM" id="Phobius"/>
    </source>
</evidence>
<name>A0ABT7AYX6_9CYAN</name>
<evidence type="ECO:0000313" key="3">
    <source>
        <dbReference type="Proteomes" id="UP001235303"/>
    </source>
</evidence>
<proteinExistence type="predicted"/>
<reference evidence="2 3" key="1">
    <citation type="submission" date="2023-01" db="EMBL/GenBank/DDBJ databases">
        <title>Novel diversity within Roseofilum (Cyanobacteria; Desertifilaceae) from marine benthic mats with descriptions of four novel species.</title>
        <authorList>
            <person name="Wang Y."/>
            <person name="Berthold D.E."/>
            <person name="Hu J."/>
            <person name="Lefler F.W."/>
            <person name="Laughinghouse H.D. IV."/>
        </authorList>
    </citation>
    <scope>NUCLEOTIDE SEQUENCE [LARGE SCALE GENOMIC DNA]</scope>
    <source>
        <strain evidence="2 3">BLCC-M154</strain>
    </source>
</reference>
<sequence length="134" mass="15142">MKPIDSCSSSSESGKDDRLVEFLHQYRPCPPPEAKGLEDQILQEIQSLHPESPRGQRRRKVWFFGAIAASLILGIGGYARWSTQMASQPLSEEEIASLDRFLQTTWEGTVSPSNQESAWVEDPWFLQESFPSTN</sequence>
<evidence type="ECO:0000313" key="2">
    <source>
        <dbReference type="EMBL" id="MDJ1172075.1"/>
    </source>
</evidence>
<organism evidence="2 3">
    <name type="scientific">Roseofilum acuticapitatum BLCC-M154</name>
    <dbReference type="NCBI Taxonomy" id="3022444"/>
    <lineage>
        <taxon>Bacteria</taxon>
        <taxon>Bacillati</taxon>
        <taxon>Cyanobacteriota</taxon>
        <taxon>Cyanophyceae</taxon>
        <taxon>Desertifilales</taxon>
        <taxon>Desertifilaceae</taxon>
        <taxon>Roseofilum</taxon>
        <taxon>Roseofilum acuticapitatum</taxon>
    </lineage>
</organism>
<comment type="caution">
    <text evidence="2">The sequence shown here is derived from an EMBL/GenBank/DDBJ whole genome shotgun (WGS) entry which is preliminary data.</text>
</comment>
<keyword evidence="1" id="KW-0812">Transmembrane</keyword>
<dbReference type="EMBL" id="JAQOSP010000141">
    <property type="protein sequence ID" value="MDJ1172075.1"/>
    <property type="molecule type" value="Genomic_DNA"/>
</dbReference>